<protein>
    <submittedName>
        <fullName evidence="1">Uncharacterized protein</fullName>
    </submittedName>
</protein>
<sequence>MWTEPWIPRDTDFFLGRERGSRPRCVSELISNGRWREEEDTKQHVRSCRGEKAKGECSRPPDNPQFWSYLWQLKLPPRVVVHFSLDSYDHWRTVALVQGLVTGHSMSMAKLVVLEGIVSMLWSTWKARNCQVAVHTIIQQGLQLCKCREAAGNFWWRRQGGRRGVADSGEPRLKWKQPSATFVKINCDACWLKESNQGATGIVCRDSQAVKFHAINNAIHVIIH</sequence>
<dbReference type="EMBL" id="BAABME010013517">
    <property type="protein sequence ID" value="GAA0186260.1"/>
    <property type="molecule type" value="Genomic_DNA"/>
</dbReference>
<evidence type="ECO:0000313" key="2">
    <source>
        <dbReference type="Proteomes" id="UP001454036"/>
    </source>
</evidence>
<evidence type="ECO:0000313" key="1">
    <source>
        <dbReference type="EMBL" id="GAA0186260.1"/>
    </source>
</evidence>
<gene>
    <name evidence="1" type="ORF">LIER_33548</name>
</gene>
<keyword evidence="2" id="KW-1185">Reference proteome</keyword>
<comment type="caution">
    <text evidence="1">The sequence shown here is derived from an EMBL/GenBank/DDBJ whole genome shotgun (WGS) entry which is preliminary data.</text>
</comment>
<dbReference type="AlphaFoldDB" id="A0AAV3S0G3"/>
<reference evidence="1 2" key="1">
    <citation type="submission" date="2024-01" db="EMBL/GenBank/DDBJ databases">
        <title>The complete chloroplast genome sequence of Lithospermum erythrorhizon: insights into the phylogenetic relationship among Boraginaceae species and the maternal lineages of purple gromwells.</title>
        <authorList>
            <person name="Okada T."/>
            <person name="Watanabe K."/>
        </authorList>
    </citation>
    <scope>NUCLEOTIDE SEQUENCE [LARGE SCALE GENOMIC DNA]</scope>
</reference>
<proteinExistence type="predicted"/>
<organism evidence="1 2">
    <name type="scientific">Lithospermum erythrorhizon</name>
    <name type="common">Purple gromwell</name>
    <name type="synonym">Lithospermum officinale var. erythrorhizon</name>
    <dbReference type="NCBI Taxonomy" id="34254"/>
    <lineage>
        <taxon>Eukaryota</taxon>
        <taxon>Viridiplantae</taxon>
        <taxon>Streptophyta</taxon>
        <taxon>Embryophyta</taxon>
        <taxon>Tracheophyta</taxon>
        <taxon>Spermatophyta</taxon>
        <taxon>Magnoliopsida</taxon>
        <taxon>eudicotyledons</taxon>
        <taxon>Gunneridae</taxon>
        <taxon>Pentapetalae</taxon>
        <taxon>asterids</taxon>
        <taxon>lamiids</taxon>
        <taxon>Boraginales</taxon>
        <taxon>Boraginaceae</taxon>
        <taxon>Boraginoideae</taxon>
        <taxon>Lithospermeae</taxon>
        <taxon>Lithospermum</taxon>
    </lineage>
</organism>
<name>A0AAV3S0G3_LITER</name>
<accession>A0AAV3S0G3</accession>
<dbReference type="Proteomes" id="UP001454036">
    <property type="component" value="Unassembled WGS sequence"/>
</dbReference>